<organism evidence="1 2">
    <name type="scientific">Nitratireductor thuwali</name>
    <dbReference type="NCBI Taxonomy" id="2267699"/>
    <lineage>
        <taxon>Bacteria</taxon>
        <taxon>Pseudomonadati</taxon>
        <taxon>Pseudomonadota</taxon>
        <taxon>Alphaproteobacteria</taxon>
        <taxon>Hyphomicrobiales</taxon>
        <taxon>Phyllobacteriaceae</taxon>
        <taxon>Nitratireductor</taxon>
    </lineage>
</organism>
<dbReference type="EMBL" id="CP030941">
    <property type="protein sequence ID" value="UUP18983.1"/>
    <property type="molecule type" value="Genomic_DNA"/>
</dbReference>
<dbReference type="RefSeq" id="WP_338531169.1">
    <property type="nucleotide sequence ID" value="NZ_CP030941.1"/>
</dbReference>
<dbReference type="Proteomes" id="UP001342418">
    <property type="component" value="Chromosome"/>
</dbReference>
<reference evidence="1 2" key="1">
    <citation type="submission" date="2018-07" db="EMBL/GenBank/DDBJ databases">
        <title>Genome sequence of Nitratireductor thuwali#1536.</title>
        <authorList>
            <person name="Michoud G."/>
            <person name="Merlino G."/>
            <person name="Sefrji F.O."/>
            <person name="Daffonchio D."/>
        </authorList>
    </citation>
    <scope>NUCLEOTIDE SEQUENCE [LARGE SCALE GENOMIC DNA]</scope>
    <source>
        <strain evidence="2">Nit1536</strain>
    </source>
</reference>
<sequence>MDAAQERSNILNLRIALSEDRSDLGPMLQAPVPFCPSAVHAVHANFTDVKENPAGKPAGSPKTFF</sequence>
<protein>
    <submittedName>
        <fullName evidence="1">Uncharacterized protein</fullName>
    </submittedName>
</protein>
<accession>A0ABY5MLY2</accession>
<keyword evidence="2" id="KW-1185">Reference proteome</keyword>
<name>A0ABY5MLY2_9HYPH</name>
<evidence type="ECO:0000313" key="2">
    <source>
        <dbReference type="Proteomes" id="UP001342418"/>
    </source>
</evidence>
<gene>
    <name evidence="1" type="ORF">NTH_03470</name>
</gene>
<evidence type="ECO:0000313" key="1">
    <source>
        <dbReference type="EMBL" id="UUP18983.1"/>
    </source>
</evidence>
<proteinExistence type="predicted"/>